<gene>
    <name evidence="2" type="ORF">OLEA9_A109783</name>
</gene>
<dbReference type="PANTHER" id="PTHR34116">
    <property type="entry name" value="PLASMINOGEN ACTIVATOR INHIBITOR"/>
    <property type="match status" value="1"/>
</dbReference>
<keyword evidence="1" id="KW-0472">Membrane</keyword>
<dbReference type="OrthoDB" id="539709at2759"/>
<dbReference type="AlphaFoldDB" id="A0A8S0QEB7"/>
<feature type="transmembrane region" description="Helical" evidence="1">
    <location>
        <begin position="277"/>
        <end position="302"/>
    </location>
</feature>
<evidence type="ECO:0000313" key="2">
    <source>
        <dbReference type="EMBL" id="CAA2965855.1"/>
    </source>
</evidence>
<reference evidence="2 3" key="1">
    <citation type="submission" date="2019-12" db="EMBL/GenBank/DDBJ databases">
        <authorList>
            <person name="Alioto T."/>
            <person name="Alioto T."/>
            <person name="Gomez Garrido J."/>
        </authorList>
    </citation>
    <scope>NUCLEOTIDE SEQUENCE [LARGE SCALE GENOMIC DNA]</scope>
</reference>
<feature type="transmembrane region" description="Helical" evidence="1">
    <location>
        <begin position="151"/>
        <end position="172"/>
    </location>
</feature>
<dbReference type="Gramene" id="OE9A109783T1">
    <property type="protein sequence ID" value="OE9A109783C1"/>
    <property type="gene ID" value="OE9A109783"/>
</dbReference>
<feature type="transmembrane region" description="Helical" evidence="1">
    <location>
        <begin position="184"/>
        <end position="208"/>
    </location>
</feature>
<dbReference type="Proteomes" id="UP000594638">
    <property type="component" value="Unassembled WGS sequence"/>
</dbReference>
<accession>A0A8S0QEB7</accession>
<dbReference type="PANTHER" id="PTHR34116:SF9">
    <property type="entry name" value="OS08G0346600 PROTEIN"/>
    <property type="match status" value="1"/>
</dbReference>
<evidence type="ECO:0000313" key="3">
    <source>
        <dbReference type="Proteomes" id="UP000594638"/>
    </source>
</evidence>
<feature type="transmembrane region" description="Helical" evidence="1">
    <location>
        <begin position="104"/>
        <end position="122"/>
    </location>
</feature>
<evidence type="ECO:0000256" key="1">
    <source>
        <dbReference type="SAM" id="Phobius"/>
    </source>
</evidence>
<feature type="transmembrane region" description="Helical" evidence="1">
    <location>
        <begin position="308"/>
        <end position="332"/>
    </location>
</feature>
<name>A0A8S0QEB7_OLEEU</name>
<comment type="caution">
    <text evidence="2">The sequence shown here is derived from an EMBL/GenBank/DDBJ whole genome shotgun (WGS) entry which is preliminary data.</text>
</comment>
<keyword evidence="1" id="KW-1133">Transmembrane helix</keyword>
<proteinExistence type="predicted"/>
<protein>
    <submittedName>
        <fullName evidence="2">Uncharacterized protein LOC111366851</fullName>
    </submittedName>
</protein>
<keyword evidence="3" id="KW-1185">Reference proteome</keyword>
<organism evidence="2 3">
    <name type="scientific">Olea europaea subsp. europaea</name>
    <dbReference type="NCBI Taxonomy" id="158383"/>
    <lineage>
        <taxon>Eukaryota</taxon>
        <taxon>Viridiplantae</taxon>
        <taxon>Streptophyta</taxon>
        <taxon>Embryophyta</taxon>
        <taxon>Tracheophyta</taxon>
        <taxon>Spermatophyta</taxon>
        <taxon>Magnoliopsida</taxon>
        <taxon>eudicotyledons</taxon>
        <taxon>Gunneridae</taxon>
        <taxon>Pentapetalae</taxon>
        <taxon>asterids</taxon>
        <taxon>lamiids</taxon>
        <taxon>Lamiales</taxon>
        <taxon>Oleaceae</taxon>
        <taxon>Oleeae</taxon>
        <taxon>Olea</taxon>
    </lineage>
</organism>
<dbReference type="EMBL" id="CACTIH010001849">
    <property type="protein sequence ID" value="CAA2965855.1"/>
    <property type="molecule type" value="Genomic_DNA"/>
</dbReference>
<keyword evidence="1" id="KW-0812">Transmembrane</keyword>
<sequence>MRRLLLSFIFQNDMALAPDLQSPEPYVISLPPSSAVSPATFEDTLYTNYDASFFIPSVLVARSGFDLATVAIIASLLLLSVLSFLFIFHLRIKSRRMKHLQDFNSLWTVRLLLVTFAFLWAVNETIRLPNVRRKYLDPFLTLNQQTNLCKFHVVLSLGFYEPGFLITLLFLVNVSIKKKNPCRMWALLCVSMVCFPMTLIQTILVYFAPLETELPKFVHGSSILTIDFQGNKTVLCTYPFFSCVVFWVFAIVYALAFLFSCWRVLDFVINKSIRVRINLLSAAVMVALPIQILCLGLSWLWLPEEDGYGWVVLVMFFSITTCMAVGEVILIIKPITDALVAGAECRRRFPGGFRLRRQVVQRERVNHQETGL</sequence>
<feature type="transmembrane region" description="Helical" evidence="1">
    <location>
        <begin position="238"/>
        <end position="265"/>
    </location>
</feature>
<feature type="transmembrane region" description="Helical" evidence="1">
    <location>
        <begin position="67"/>
        <end position="92"/>
    </location>
</feature>